<reference evidence="1 2" key="1">
    <citation type="submission" date="2018-01" db="EMBL/GenBank/DDBJ databases">
        <title>Whole genome analyses suggest that Burkholderia sensu lato contains two further novel genera in the rhizoxinica-symbiotica group Mycetohabitans gen. nov., and Trinickia gen. nov.: implications for the evolution of diazotrophy and nodulation in the Burkholderiaceae.</title>
        <authorList>
            <person name="Estrada-de los Santos P."/>
            <person name="Palmer M."/>
            <person name="Chavez-Ramirez B."/>
            <person name="Beukes C."/>
            <person name="Steenkamp E.T."/>
            <person name="Hirsch A.M."/>
            <person name="Manyaka P."/>
            <person name="Maluk M."/>
            <person name="Lafos M."/>
            <person name="Crook M."/>
            <person name="Gross E."/>
            <person name="Simon M.F."/>
            <person name="Bueno dos Reis Junior F."/>
            <person name="Poole P.S."/>
            <person name="Venter S.N."/>
            <person name="James E.K."/>
        </authorList>
    </citation>
    <scope>NUCLEOTIDE SEQUENCE [LARGE SCALE GENOMIC DNA]</scope>
    <source>
        <strain evidence="1 2">WSM 3937</strain>
    </source>
</reference>
<evidence type="ECO:0000313" key="2">
    <source>
        <dbReference type="Proteomes" id="UP000235659"/>
    </source>
</evidence>
<comment type="caution">
    <text evidence="1">The sequence shown here is derived from an EMBL/GenBank/DDBJ whole genome shotgun (WGS) entry which is preliminary data.</text>
</comment>
<proteinExistence type="predicted"/>
<keyword evidence="2" id="KW-1185">Reference proteome</keyword>
<gene>
    <name evidence="1" type="ORF">C0Z16_19240</name>
</gene>
<organism evidence="1 2">
    <name type="scientific">Paraburkholderia rhynchosiae</name>
    <dbReference type="NCBI Taxonomy" id="487049"/>
    <lineage>
        <taxon>Bacteria</taxon>
        <taxon>Pseudomonadati</taxon>
        <taxon>Pseudomonadota</taxon>
        <taxon>Betaproteobacteria</taxon>
        <taxon>Burkholderiales</taxon>
        <taxon>Burkholderiaceae</taxon>
        <taxon>Paraburkholderia</taxon>
    </lineage>
</organism>
<dbReference type="RefSeq" id="WP_102633711.1">
    <property type="nucleotide sequence ID" value="NZ_CADIJZ010000015.1"/>
</dbReference>
<accession>A0ABX4V2B4</accession>
<dbReference type="EMBL" id="PNXY01000013">
    <property type="protein sequence ID" value="PMS29302.1"/>
    <property type="molecule type" value="Genomic_DNA"/>
</dbReference>
<evidence type="ECO:0000313" key="1">
    <source>
        <dbReference type="EMBL" id="PMS29302.1"/>
    </source>
</evidence>
<name>A0ABX4V2B4_9BURK</name>
<dbReference type="Proteomes" id="UP000235659">
    <property type="component" value="Unassembled WGS sequence"/>
</dbReference>
<sequence length="66" mass="7643">MRILAAAVFEDGYLRTIKGFDDGVLYGLDILVLEFLAWRFMRRRDARARIALRVLAFGLYFVCVAQ</sequence>
<protein>
    <submittedName>
        <fullName evidence="1">Uncharacterized protein</fullName>
    </submittedName>
</protein>